<dbReference type="STRING" id="3775.A0A1Q3ARW6"/>
<protein>
    <submittedName>
        <fullName evidence="2">NT-C2 domain-containing protein</fullName>
    </submittedName>
</protein>
<organism evidence="2 3">
    <name type="scientific">Cephalotus follicularis</name>
    <name type="common">Albany pitcher plant</name>
    <dbReference type="NCBI Taxonomy" id="3775"/>
    <lineage>
        <taxon>Eukaryota</taxon>
        <taxon>Viridiplantae</taxon>
        <taxon>Streptophyta</taxon>
        <taxon>Embryophyta</taxon>
        <taxon>Tracheophyta</taxon>
        <taxon>Spermatophyta</taxon>
        <taxon>Magnoliopsida</taxon>
        <taxon>eudicotyledons</taxon>
        <taxon>Gunneridae</taxon>
        <taxon>Pentapetalae</taxon>
        <taxon>rosids</taxon>
        <taxon>fabids</taxon>
        <taxon>Oxalidales</taxon>
        <taxon>Cephalotaceae</taxon>
        <taxon>Cephalotus</taxon>
    </lineage>
</organism>
<accession>A0A1Q3ARW6</accession>
<dbReference type="PROSITE" id="PS51840">
    <property type="entry name" value="C2_NT"/>
    <property type="match status" value="1"/>
</dbReference>
<comment type="caution">
    <text evidence="2">The sequence shown here is derived from an EMBL/GenBank/DDBJ whole genome shotgun (WGS) entry which is preliminary data.</text>
</comment>
<dbReference type="OrthoDB" id="2019483at2759"/>
<keyword evidence="3" id="KW-1185">Reference proteome</keyword>
<evidence type="ECO:0000259" key="1">
    <source>
        <dbReference type="PROSITE" id="PS51840"/>
    </source>
</evidence>
<feature type="domain" description="C2 NT-type" evidence="1">
    <location>
        <begin position="90"/>
        <end position="238"/>
    </location>
</feature>
<gene>
    <name evidence="2" type="ORF">CFOL_v3_02020</name>
</gene>
<evidence type="ECO:0000313" key="3">
    <source>
        <dbReference type="Proteomes" id="UP000187406"/>
    </source>
</evidence>
<dbReference type="PANTHER" id="PTHR33414:SF10">
    <property type="entry name" value="PROTEIN PLASTID MOVEMENT IMPAIRED 1-RELATED 2"/>
    <property type="match status" value="1"/>
</dbReference>
<dbReference type="InterPro" id="IPR019448">
    <property type="entry name" value="NT-C2"/>
</dbReference>
<dbReference type="Pfam" id="PF10358">
    <property type="entry name" value="NT-C2"/>
    <property type="match status" value="1"/>
</dbReference>
<dbReference type="InterPro" id="IPR039614">
    <property type="entry name" value="PMI1-like"/>
</dbReference>
<dbReference type="InterPro" id="IPR048972">
    <property type="entry name" value="PMI1_PMIR1-2_C"/>
</dbReference>
<proteinExistence type="predicted"/>
<dbReference type="PANTHER" id="PTHR33414">
    <property type="entry name" value="PROTEIN PLASTID MOVEMENT IMPAIRED 1-RELATED 1"/>
    <property type="match status" value="1"/>
</dbReference>
<sequence length="1113" mass="123440">MMLSKIEPDSHSNDVTGNSYSGQLLHDIEAISKALYLHNTPTISSSDTQHKFAGKTRVLGPNPGTLFNDGVHKDKKSSFIWNLKKPLKALAHLGHHRINLYFFLHVHSIEGLPTSFNEFDFRVNWKRKDEVLRTRPSRVLEGTAEFEETLIHQSCVYGSRSGPHHSAKYQGKLFLLYASMIEAPELDTGKHWVDLTRLLPHTLEDLEGMKSSGKWSTSFKLVGKAKGATLNVSFSFSVMGDSCVQLRSDINICEGGNITRDSGAGSRPSNDSRILRRVGSVPSKLGHQSDLDSQSVDIKLFHGVLPNQGLGLSKSIDFLYQKPKRKPELDCNSAKDISRNEFDNMEFVIVDQGIELSDKEQLKLEQVAIQNSDCSTLETIDRDVIIQNEGIAFHEETNYRLKDDLCSNRIDEIVVDGCKHEESSVCTTEELKSALQSPLNSETVELELTMYEFLEQQYDMDVKSNCKAGRISKSLNLDDVTESVATDFLNMLGIENGPSGSSSDGDPESPRERLLKEFEQEAQASGAFIFDFDAAVEKVESGCTAPSVSCSVDLSKDFDFSLVIQAVEEHEKASQFLRNRWKAKKLEDLETEALMQEWGLNEKIFQSSTPEHSGGFGSPIELPSERPIELPPLGDGFGPFIQTKGGGYLRSMNPALFKNCKNVGSLVMQVSRPIVLPAEMGSEIFDVLQHLASLGIEKLSVQANKLLPVEDITGKMLRQVAQEATTELTVSERQDLLQHDTLSWSYSSGRRKEVDGYHYNGMYDNLSAGNNIGIGYVSLEDLAPLAMDRIQTLSIEGLRIQSGMSDEEAPSSIRLQSVGKVPGFVVKNVNFNVFLKSGAAGLQLLDTGDDRNVVEGLMGLSVTLEEWLQLDAGISVDKDQISEHIIKILAAHHAKCIDLVSGTFTEDMDSCNMFAGGRGLMGNSLTVAFRLLLRDPLRNYEAVGASMLVLVQVERVLVPQKPNLFSKILERSSNVQEDYEPTIKEKSDKKTEEDNISLFKITEVHLAGLNTEPGKKELWGTKTEQQSGTRWLLASGMGKTSKHPLSKSMAIVVRSYPQAANKLQTNDILWSITSNFHDKGTDCNQFEALLPPIRNPDIIFPNESCRSLIALSF</sequence>
<dbReference type="InParanoid" id="A0A1Q3ARW6"/>
<name>A0A1Q3ARW6_CEPFO</name>
<reference evidence="3" key="1">
    <citation type="submission" date="2016-04" db="EMBL/GenBank/DDBJ databases">
        <title>Cephalotus genome sequencing.</title>
        <authorList>
            <person name="Fukushima K."/>
            <person name="Hasebe M."/>
            <person name="Fang X."/>
        </authorList>
    </citation>
    <scope>NUCLEOTIDE SEQUENCE [LARGE SCALE GENOMIC DNA]</scope>
    <source>
        <strain evidence="3">cv. St1</strain>
    </source>
</reference>
<dbReference type="AlphaFoldDB" id="A0A1Q3ARW6"/>
<dbReference type="EMBL" id="BDDD01000070">
    <property type="protein sequence ID" value="GAV58487.1"/>
    <property type="molecule type" value="Genomic_DNA"/>
</dbReference>
<dbReference type="Pfam" id="PF21745">
    <property type="entry name" value="PMI1_PMIR1-2_C"/>
    <property type="match status" value="1"/>
</dbReference>
<dbReference type="Proteomes" id="UP000187406">
    <property type="component" value="Unassembled WGS sequence"/>
</dbReference>
<evidence type="ECO:0000313" key="2">
    <source>
        <dbReference type="EMBL" id="GAV58487.1"/>
    </source>
</evidence>